<evidence type="ECO:0000313" key="1">
    <source>
        <dbReference type="EMBL" id="MCQ4921521.1"/>
    </source>
</evidence>
<name>A0ABT1S4X7_9FIRM</name>
<dbReference type="EMBL" id="JANGAC010000001">
    <property type="protein sequence ID" value="MCQ4921521.1"/>
    <property type="molecule type" value="Genomic_DNA"/>
</dbReference>
<reference evidence="1 2" key="1">
    <citation type="submission" date="2022-06" db="EMBL/GenBank/DDBJ databases">
        <title>Isolation of gut microbiota from human fecal samples.</title>
        <authorList>
            <person name="Pamer E.G."/>
            <person name="Barat B."/>
            <person name="Waligurski E."/>
            <person name="Medina S."/>
            <person name="Paddock L."/>
            <person name="Mostad J."/>
        </authorList>
    </citation>
    <scope>NUCLEOTIDE SEQUENCE [LARGE SCALE GENOMIC DNA]</scope>
    <source>
        <strain evidence="1 2">DFI.7.95</strain>
    </source>
</reference>
<dbReference type="Proteomes" id="UP001524478">
    <property type="component" value="Unassembled WGS sequence"/>
</dbReference>
<organism evidence="1 2">
    <name type="scientific">Tissierella carlieri</name>
    <dbReference type="NCBI Taxonomy" id="689904"/>
    <lineage>
        <taxon>Bacteria</taxon>
        <taxon>Bacillati</taxon>
        <taxon>Bacillota</taxon>
        <taxon>Tissierellia</taxon>
        <taxon>Tissierellales</taxon>
        <taxon>Tissierellaceae</taxon>
        <taxon>Tissierella</taxon>
    </lineage>
</organism>
<evidence type="ECO:0000313" key="2">
    <source>
        <dbReference type="Proteomes" id="UP001524478"/>
    </source>
</evidence>
<evidence type="ECO:0008006" key="3">
    <source>
        <dbReference type="Google" id="ProtNLM"/>
    </source>
</evidence>
<sequence>MDKCFADNGNKCTILRTKNCKGCKFFKTQKQAEESEKKAMNRIESLDTHMRDNIINLYFLGGFR</sequence>
<gene>
    <name evidence="1" type="ORF">NE686_00365</name>
</gene>
<dbReference type="RefSeq" id="WP_256310041.1">
    <property type="nucleotide sequence ID" value="NZ_JANGAC010000001.1"/>
</dbReference>
<keyword evidence="2" id="KW-1185">Reference proteome</keyword>
<proteinExistence type="predicted"/>
<comment type="caution">
    <text evidence="1">The sequence shown here is derived from an EMBL/GenBank/DDBJ whole genome shotgun (WGS) entry which is preliminary data.</text>
</comment>
<protein>
    <recommendedName>
        <fullName evidence="3">Phage protein</fullName>
    </recommendedName>
</protein>
<accession>A0ABT1S4X7</accession>